<evidence type="ECO:0000313" key="2">
    <source>
        <dbReference type="Proteomes" id="UP001217089"/>
    </source>
</evidence>
<reference evidence="1 2" key="1">
    <citation type="submission" date="2022-12" db="EMBL/GenBank/DDBJ databases">
        <title>Chromosome-level genome of Tegillarca granosa.</title>
        <authorList>
            <person name="Kim J."/>
        </authorList>
    </citation>
    <scope>NUCLEOTIDE SEQUENCE [LARGE SCALE GENOMIC DNA]</scope>
    <source>
        <strain evidence="1">Teg-2019</strain>
        <tissue evidence="1">Adductor muscle</tissue>
    </source>
</reference>
<name>A0ABQ9EB52_TEGGR</name>
<keyword evidence="2" id="KW-1185">Reference proteome</keyword>
<organism evidence="1 2">
    <name type="scientific">Tegillarca granosa</name>
    <name type="common">Malaysian cockle</name>
    <name type="synonym">Anadara granosa</name>
    <dbReference type="NCBI Taxonomy" id="220873"/>
    <lineage>
        <taxon>Eukaryota</taxon>
        <taxon>Metazoa</taxon>
        <taxon>Spiralia</taxon>
        <taxon>Lophotrochozoa</taxon>
        <taxon>Mollusca</taxon>
        <taxon>Bivalvia</taxon>
        <taxon>Autobranchia</taxon>
        <taxon>Pteriomorphia</taxon>
        <taxon>Arcoida</taxon>
        <taxon>Arcoidea</taxon>
        <taxon>Arcidae</taxon>
        <taxon>Tegillarca</taxon>
    </lineage>
</organism>
<protein>
    <submittedName>
        <fullName evidence="1">Uncharacterized protein</fullName>
    </submittedName>
</protein>
<gene>
    <name evidence="1" type="ORF">KUTeg_018801</name>
</gene>
<accession>A0ABQ9EB52</accession>
<dbReference type="EMBL" id="JARBDR010000917">
    <property type="protein sequence ID" value="KAJ8302405.1"/>
    <property type="molecule type" value="Genomic_DNA"/>
</dbReference>
<proteinExistence type="predicted"/>
<sequence>MLRNSVGRLIRLLSEFPILLTHKILRRTLQSLRIVRAYPSLNLTINVRQPDIWRMFDMMNRVEAAAFHNHLSFLDYASLYKQNYMTIVKACDIEIKSHFYEVTTPKAPLDISVKLVYVGNSTFTTVSEMTCGGKMKASIRLKMYTHYSTGKNSL</sequence>
<comment type="caution">
    <text evidence="1">The sequence shown here is derived from an EMBL/GenBank/DDBJ whole genome shotgun (WGS) entry which is preliminary data.</text>
</comment>
<dbReference type="Proteomes" id="UP001217089">
    <property type="component" value="Unassembled WGS sequence"/>
</dbReference>
<evidence type="ECO:0000313" key="1">
    <source>
        <dbReference type="EMBL" id="KAJ8302405.1"/>
    </source>
</evidence>